<keyword evidence="3" id="KW-1185">Reference proteome</keyword>
<dbReference type="Proteomes" id="UP000270094">
    <property type="component" value="Unassembled WGS sequence"/>
</dbReference>
<dbReference type="PANTHER" id="PTHR21737">
    <property type="entry name" value="POLYGLUTAMINE BINDING PROTEIN 1/MARVEL MEMBRANE-ASSOCIATING DOMAIN CONTAINING 3"/>
    <property type="match status" value="1"/>
</dbReference>
<feature type="domain" description="Splicing factor cactin central" evidence="1">
    <location>
        <begin position="1"/>
        <end position="52"/>
    </location>
</feature>
<evidence type="ECO:0000259" key="1">
    <source>
        <dbReference type="Pfam" id="PF10312"/>
    </source>
</evidence>
<dbReference type="GO" id="GO:0045292">
    <property type="term" value="P:mRNA cis splicing, via spliceosome"/>
    <property type="evidence" value="ECO:0007669"/>
    <property type="project" value="TreeGrafter"/>
</dbReference>
<accession>A0A3P7IUT8</accession>
<sequence>MKGKSVDELCQLETTIINKVNAGGSGTDISYWEGLLMHLKVFIAKTRLRELHQKMLKLKLAKIREEQMREVGKFDTQGRTFVVKKRTLSDDEEGDLEKHLRRKVDLDELEAADLDDEQKEMRW</sequence>
<dbReference type="PANTHER" id="PTHR21737:SF4">
    <property type="entry name" value="SPLICING FACTOR CACTIN"/>
    <property type="match status" value="1"/>
</dbReference>
<proteinExistence type="predicted"/>
<dbReference type="OrthoDB" id="5866982at2759"/>
<dbReference type="EMBL" id="UYYB01007318">
    <property type="protein sequence ID" value="VDM68017.1"/>
    <property type="molecule type" value="Genomic_DNA"/>
</dbReference>
<evidence type="ECO:0000313" key="2">
    <source>
        <dbReference type="EMBL" id="VDM68017.1"/>
    </source>
</evidence>
<reference evidence="2 3" key="1">
    <citation type="submission" date="2018-11" db="EMBL/GenBank/DDBJ databases">
        <authorList>
            <consortium name="Pathogen Informatics"/>
        </authorList>
    </citation>
    <scope>NUCLEOTIDE SEQUENCE [LARGE SCALE GENOMIC DNA]</scope>
</reference>
<dbReference type="InterPro" id="IPR018816">
    <property type="entry name" value="Cactin_central"/>
</dbReference>
<protein>
    <recommendedName>
        <fullName evidence="1">Splicing factor cactin central domain-containing protein</fullName>
    </recommendedName>
</protein>
<feature type="non-terminal residue" evidence="2">
    <location>
        <position position="123"/>
    </location>
</feature>
<dbReference type="AlphaFoldDB" id="A0A3P7IUT8"/>
<evidence type="ECO:0000313" key="3">
    <source>
        <dbReference type="Proteomes" id="UP000270094"/>
    </source>
</evidence>
<dbReference type="Pfam" id="PF10312">
    <property type="entry name" value="Cactin_mid"/>
    <property type="match status" value="1"/>
</dbReference>
<gene>
    <name evidence="2" type="ORF">SVUK_LOCUS3015</name>
</gene>
<organism evidence="2 3">
    <name type="scientific">Strongylus vulgaris</name>
    <name type="common">Blood worm</name>
    <dbReference type="NCBI Taxonomy" id="40348"/>
    <lineage>
        <taxon>Eukaryota</taxon>
        <taxon>Metazoa</taxon>
        <taxon>Ecdysozoa</taxon>
        <taxon>Nematoda</taxon>
        <taxon>Chromadorea</taxon>
        <taxon>Rhabditida</taxon>
        <taxon>Rhabditina</taxon>
        <taxon>Rhabditomorpha</taxon>
        <taxon>Strongyloidea</taxon>
        <taxon>Strongylidae</taxon>
        <taxon>Strongylus</taxon>
    </lineage>
</organism>
<dbReference type="GO" id="GO:0005737">
    <property type="term" value="C:cytoplasm"/>
    <property type="evidence" value="ECO:0007669"/>
    <property type="project" value="TreeGrafter"/>
</dbReference>
<dbReference type="GO" id="GO:0005681">
    <property type="term" value="C:spliceosomal complex"/>
    <property type="evidence" value="ECO:0007669"/>
    <property type="project" value="TreeGrafter"/>
</dbReference>
<name>A0A3P7IUT8_STRVU</name>